<proteinExistence type="predicted"/>
<dbReference type="RefSeq" id="WP_126866887.1">
    <property type="nucleotide sequence ID" value="NZ_JAUSTX010000027.1"/>
</dbReference>
<dbReference type="AlphaFoldDB" id="A0A433HBM9"/>
<name>A0A433HBM9_9BACI</name>
<comment type="caution">
    <text evidence="1">The sequence shown here is derived from an EMBL/GenBank/DDBJ whole genome shotgun (WGS) entry which is preliminary data.</text>
</comment>
<evidence type="ECO:0000313" key="2">
    <source>
        <dbReference type="Proteomes" id="UP000267430"/>
    </source>
</evidence>
<protein>
    <submittedName>
        <fullName evidence="1">Uncharacterized protein</fullName>
    </submittedName>
</protein>
<accession>A0A433HBM9</accession>
<evidence type="ECO:0000313" key="1">
    <source>
        <dbReference type="EMBL" id="RUQ25813.1"/>
    </source>
</evidence>
<keyword evidence="2" id="KW-1185">Reference proteome</keyword>
<reference evidence="1 2" key="1">
    <citation type="submission" date="2018-12" db="EMBL/GenBank/DDBJ databases">
        <title>Bacillus chawlae sp. nov., Bacillus glennii sp. nov., and Bacillus saganii sp. nov. Isolated from the Vehicle Assembly Building at Kennedy Space Center where the Viking Spacecraft were Assembled.</title>
        <authorList>
            <person name="Seuylemezian A."/>
            <person name="Vaishampayan P."/>
        </authorList>
    </citation>
    <scope>NUCLEOTIDE SEQUENCE [LARGE SCALE GENOMIC DNA]</scope>
    <source>
        <strain evidence="1 2">L5</strain>
    </source>
</reference>
<gene>
    <name evidence="1" type="ORF">ELQ35_19680</name>
</gene>
<dbReference type="OrthoDB" id="2891085at2"/>
<dbReference type="EMBL" id="RYZZ01000038">
    <property type="protein sequence ID" value="RUQ25813.1"/>
    <property type="molecule type" value="Genomic_DNA"/>
</dbReference>
<organism evidence="1 2">
    <name type="scientific">Peribacillus cavernae</name>
    <dbReference type="NCBI Taxonomy" id="1674310"/>
    <lineage>
        <taxon>Bacteria</taxon>
        <taxon>Bacillati</taxon>
        <taxon>Bacillota</taxon>
        <taxon>Bacilli</taxon>
        <taxon>Bacillales</taxon>
        <taxon>Bacillaceae</taxon>
        <taxon>Peribacillus</taxon>
    </lineage>
</organism>
<sequence>MSIRKEDLHLLVDLVTDNDAKLVYDLIRVVIDKDDEKDIIVEADNSPLTDQEKKILKQADIDIKNDDLVDWDDLRAMM</sequence>
<dbReference type="Proteomes" id="UP000267430">
    <property type="component" value="Unassembled WGS sequence"/>
</dbReference>